<evidence type="ECO:0000256" key="4">
    <source>
        <dbReference type="ARBA" id="ARBA00023125"/>
    </source>
</evidence>
<accession>A0ABN7BXF0</accession>
<keyword evidence="3 6" id="KW-0815">Transposition</keyword>
<comment type="similarity">
    <text evidence="2 6">Belongs to the transposase mutator family.</text>
</comment>
<sequence length="145" mass="16809">MLNSEMQNYLGYEKNQHNNSDNARDGINSKKLITQQGKIEINVPRDRNSNFEPVIVAKRQRRFDGFDQQVLSLYAKGMTLSDIRMQLQELYHGADISESVISQITDDVIDDVKAWQNRPLESVYPIVYWGFLKICVSFYKVTSLD</sequence>
<dbReference type="InterPro" id="IPR001207">
    <property type="entry name" value="Transposase_mutator"/>
</dbReference>
<evidence type="ECO:0000313" key="7">
    <source>
        <dbReference type="EMBL" id="BET39612.1"/>
    </source>
</evidence>
<comment type="function">
    <text evidence="1 6">Required for the transposition of the insertion element.</text>
</comment>
<reference evidence="8" key="1">
    <citation type="journal article" date="2024" name="FEMS Microbiol. Lett.">
        <title>Genomic insights into Spiroplasma endosymbionts that induce male-killing and protective phenotypes in the pea aphid.</title>
        <authorList>
            <person name="Arai H."/>
            <person name="Legeai F."/>
            <person name="Kageyama D."/>
            <person name="Sugio A."/>
            <person name="Simon J.C."/>
        </authorList>
    </citation>
    <scope>NUCLEOTIDE SEQUENCE [LARGE SCALE GENOMIC DNA]</scope>
    <source>
        <strain evidence="8">sAp269</strain>
        <plasmid evidence="8">pSAP_1</plasmid>
    </source>
</reference>
<evidence type="ECO:0000256" key="1">
    <source>
        <dbReference type="ARBA" id="ARBA00002190"/>
    </source>
</evidence>
<keyword evidence="4 6" id="KW-0238">DNA-binding</keyword>
<dbReference type="Proteomes" id="UP001473424">
    <property type="component" value="Plasmid pSAP_1"/>
</dbReference>
<keyword evidence="8" id="KW-1185">Reference proteome</keyword>
<geneLocation type="plasmid" evidence="7 8">
    <name>pSAP_1</name>
</geneLocation>
<keyword evidence="5 6" id="KW-0233">DNA recombination</keyword>
<evidence type="ECO:0000256" key="3">
    <source>
        <dbReference type="ARBA" id="ARBA00022578"/>
    </source>
</evidence>
<dbReference type="PANTHER" id="PTHR33217:SF5">
    <property type="entry name" value="MUTATOR FAMILY TRANSPOSASE"/>
    <property type="match status" value="1"/>
</dbReference>
<protein>
    <recommendedName>
        <fullName evidence="6">Mutator family transposase</fullName>
    </recommendedName>
</protein>
<gene>
    <name evidence="7" type="ORF">SAP269_22010</name>
</gene>
<evidence type="ECO:0000256" key="6">
    <source>
        <dbReference type="RuleBase" id="RU365089"/>
    </source>
</evidence>
<name>A0ABN7BXF0_9MOLU</name>
<keyword evidence="7" id="KW-0614">Plasmid</keyword>
<organism evidence="7 8">
    <name type="scientific">Spiroplasma ixodetis</name>
    <dbReference type="NCBI Taxonomy" id="2141"/>
    <lineage>
        <taxon>Bacteria</taxon>
        <taxon>Bacillati</taxon>
        <taxon>Mycoplasmatota</taxon>
        <taxon>Mollicutes</taxon>
        <taxon>Entomoplasmatales</taxon>
        <taxon>Spiroplasmataceae</taxon>
        <taxon>Spiroplasma</taxon>
    </lineage>
</organism>
<evidence type="ECO:0000256" key="2">
    <source>
        <dbReference type="ARBA" id="ARBA00010961"/>
    </source>
</evidence>
<dbReference type="Pfam" id="PF00872">
    <property type="entry name" value="Transposase_mut"/>
    <property type="match status" value="1"/>
</dbReference>
<evidence type="ECO:0000256" key="5">
    <source>
        <dbReference type="ARBA" id="ARBA00023172"/>
    </source>
</evidence>
<evidence type="ECO:0000313" key="8">
    <source>
        <dbReference type="Proteomes" id="UP001473424"/>
    </source>
</evidence>
<dbReference type="EMBL" id="AP028956">
    <property type="protein sequence ID" value="BET39612.1"/>
    <property type="molecule type" value="Genomic_DNA"/>
</dbReference>
<keyword evidence="6" id="KW-0814">Transposable element</keyword>
<proteinExistence type="inferred from homology"/>
<dbReference type="PANTHER" id="PTHR33217">
    <property type="entry name" value="TRANSPOSASE FOR INSERTION SEQUENCE ELEMENT IS1081"/>
    <property type="match status" value="1"/>
</dbReference>